<dbReference type="eggNOG" id="COG2331">
    <property type="taxonomic scope" value="Bacteria"/>
</dbReference>
<evidence type="ECO:0000259" key="1">
    <source>
        <dbReference type="SMART" id="SM00834"/>
    </source>
</evidence>
<dbReference type="Proteomes" id="UP000003656">
    <property type="component" value="Unassembled WGS sequence"/>
</dbReference>
<gene>
    <name evidence="2" type="ORF">BIFGAL_03860</name>
</gene>
<evidence type="ECO:0000313" key="2">
    <source>
        <dbReference type="EMBL" id="EFA22822.1"/>
    </source>
</evidence>
<dbReference type="Pfam" id="PF09723">
    <property type="entry name" value="Zn_ribbon_8"/>
    <property type="match status" value="1"/>
</dbReference>
<sequence length="91" mass="10312">MGLRRMTVCAVPPRLQLLCDTRIHSFLGGYMPTYHYRCKQCGYDFTEHQSFDDPAITVCPKCAQETVIKVFSAVPISFKGSGFYRTDSGKH</sequence>
<reference evidence="2 3" key="1">
    <citation type="submission" date="2009-11" db="EMBL/GenBank/DDBJ databases">
        <authorList>
            <person name="Weinstock G."/>
            <person name="Sodergren E."/>
            <person name="Clifton S."/>
            <person name="Fulton L."/>
            <person name="Fulton B."/>
            <person name="Courtney L."/>
            <person name="Fronick C."/>
            <person name="Harrison M."/>
            <person name="Strong C."/>
            <person name="Farmer C."/>
            <person name="Delahaunty K."/>
            <person name="Markovic C."/>
            <person name="Hall O."/>
            <person name="Minx P."/>
            <person name="Tomlinson C."/>
            <person name="Mitreva M."/>
            <person name="Nelson J."/>
            <person name="Hou S."/>
            <person name="Wollam A."/>
            <person name="Pepin K.H."/>
            <person name="Johnson M."/>
            <person name="Bhonagiri V."/>
            <person name="Nash W.E."/>
            <person name="Warren W."/>
            <person name="Chinwalla A."/>
            <person name="Mardis E.R."/>
            <person name="Wilson R.K."/>
        </authorList>
    </citation>
    <scope>NUCLEOTIDE SEQUENCE [LARGE SCALE GENOMIC DNA]</scope>
    <source>
        <strain evidence="2 3">DSM 20093</strain>
    </source>
</reference>
<name>D1NVH1_9BIFI</name>
<evidence type="ECO:0000313" key="3">
    <source>
        <dbReference type="Proteomes" id="UP000003656"/>
    </source>
</evidence>
<dbReference type="SMART" id="SM00834">
    <property type="entry name" value="CxxC_CXXC_SSSS"/>
    <property type="match status" value="1"/>
</dbReference>
<dbReference type="InterPro" id="IPR013429">
    <property type="entry name" value="Regulatory_FmdB_Zinc_ribbon"/>
</dbReference>
<proteinExistence type="predicted"/>
<accession>D1NVH1</accession>
<feature type="domain" description="Putative regulatory protein FmdB zinc ribbon" evidence="1">
    <location>
        <begin position="31"/>
        <end position="72"/>
    </location>
</feature>
<dbReference type="STRING" id="561180.BIFGAL_03860"/>
<dbReference type="EMBL" id="ABXB03000003">
    <property type="protein sequence ID" value="EFA22822.1"/>
    <property type="molecule type" value="Genomic_DNA"/>
</dbReference>
<dbReference type="PANTHER" id="PTHR34404">
    <property type="entry name" value="REGULATORY PROTEIN, FMDB FAMILY"/>
    <property type="match status" value="1"/>
</dbReference>
<dbReference type="AlphaFoldDB" id="D1NVH1"/>
<dbReference type="PANTHER" id="PTHR34404:SF2">
    <property type="entry name" value="CONSERVED SERINE RICH PROTEIN"/>
    <property type="match status" value="1"/>
</dbReference>
<dbReference type="NCBIfam" id="TIGR02605">
    <property type="entry name" value="CxxC_CxxC_SSSS"/>
    <property type="match status" value="1"/>
</dbReference>
<comment type="caution">
    <text evidence="2">The sequence shown here is derived from an EMBL/GenBank/DDBJ whole genome shotgun (WGS) entry which is preliminary data.</text>
</comment>
<organism evidence="2 3">
    <name type="scientific">Bifidobacterium gallicum DSM 20093 = LMG 11596</name>
    <dbReference type="NCBI Taxonomy" id="561180"/>
    <lineage>
        <taxon>Bacteria</taxon>
        <taxon>Bacillati</taxon>
        <taxon>Actinomycetota</taxon>
        <taxon>Actinomycetes</taxon>
        <taxon>Bifidobacteriales</taxon>
        <taxon>Bifidobacteriaceae</taxon>
        <taxon>Bifidobacterium</taxon>
    </lineage>
</organism>
<protein>
    <submittedName>
        <fullName evidence="2">Putative regulatory protein (CxxC_CxxC_SSSS)</fullName>
    </submittedName>
</protein>